<protein>
    <submittedName>
        <fullName evidence="3">CPBP family intramembrane glutamic endopeptidase</fullName>
        <ecNumber evidence="3">3.4.-.-</ecNumber>
    </submittedName>
</protein>
<keyword evidence="1" id="KW-0472">Membrane</keyword>
<keyword evidence="1" id="KW-1133">Transmembrane helix</keyword>
<dbReference type="EC" id="3.4.-.-" evidence="3"/>
<proteinExistence type="predicted"/>
<dbReference type="EMBL" id="JBCITK010000001">
    <property type="protein sequence ID" value="MEN0642719.1"/>
    <property type="molecule type" value="Genomic_DNA"/>
</dbReference>
<keyword evidence="1" id="KW-0812">Transmembrane</keyword>
<name>A0ABU9VFP6_9BACI</name>
<keyword evidence="3" id="KW-0378">Hydrolase</keyword>
<comment type="caution">
    <text evidence="3">The sequence shown here is derived from an EMBL/GenBank/DDBJ whole genome shotgun (WGS) entry which is preliminary data.</text>
</comment>
<feature type="transmembrane region" description="Helical" evidence="1">
    <location>
        <begin position="12"/>
        <end position="30"/>
    </location>
</feature>
<feature type="transmembrane region" description="Helical" evidence="1">
    <location>
        <begin position="99"/>
        <end position="123"/>
    </location>
</feature>
<dbReference type="GO" id="GO:0016787">
    <property type="term" value="F:hydrolase activity"/>
    <property type="evidence" value="ECO:0007669"/>
    <property type="project" value="UniProtKB-KW"/>
</dbReference>
<evidence type="ECO:0000313" key="4">
    <source>
        <dbReference type="Proteomes" id="UP001418796"/>
    </source>
</evidence>
<sequence>MQNKRRAWRSFLFFLLIGIAAVLFLFPIILEQVNAQIDELGITVGLPIEFLAALSLVNPLLFIIIGLTIGHFLAEKTGFTSLAYERDRYGKPFFSRFKAILPSSIGYGVLTGVVILIADYLFLPYISKQLDGLAEEATFSIVDLGTRLLYGGVAEELMLRFGVMTLLVFLMWKIFQRRAPKPGPAIVWTGIILSALLFGLGHYGATAAITEMTPVVFLRMIFLNGFGGLIFGWLYWRKGLEAAMIAHMFTHVVFILVYLLRSFV</sequence>
<dbReference type="InterPro" id="IPR003675">
    <property type="entry name" value="Rce1/LyrA-like_dom"/>
</dbReference>
<dbReference type="Proteomes" id="UP001418796">
    <property type="component" value="Unassembled WGS sequence"/>
</dbReference>
<reference evidence="3 4" key="1">
    <citation type="submission" date="2024-03" db="EMBL/GenBank/DDBJ databases">
        <title>Bacilli Hybrid Assemblies.</title>
        <authorList>
            <person name="Kovac J."/>
        </authorList>
    </citation>
    <scope>NUCLEOTIDE SEQUENCE [LARGE SCALE GENOMIC DNA]</scope>
    <source>
        <strain evidence="3 4">FSL R7-0666</strain>
    </source>
</reference>
<evidence type="ECO:0000256" key="1">
    <source>
        <dbReference type="SAM" id="Phobius"/>
    </source>
</evidence>
<feature type="transmembrane region" description="Helical" evidence="1">
    <location>
        <begin position="243"/>
        <end position="260"/>
    </location>
</feature>
<feature type="domain" description="CAAX prenyl protease 2/Lysostaphin resistance protein A-like" evidence="2">
    <location>
        <begin position="142"/>
        <end position="252"/>
    </location>
</feature>
<feature type="transmembrane region" description="Helical" evidence="1">
    <location>
        <begin position="216"/>
        <end position="236"/>
    </location>
</feature>
<feature type="transmembrane region" description="Helical" evidence="1">
    <location>
        <begin position="157"/>
        <end position="175"/>
    </location>
</feature>
<dbReference type="Pfam" id="PF02517">
    <property type="entry name" value="Rce1-like"/>
    <property type="match status" value="1"/>
</dbReference>
<feature type="transmembrane region" description="Helical" evidence="1">
    <location>
        <begin position="50"/>
        <end position="74"/>
    </location>
</feature>
<feature type="transmembrane region" description="Helical" evidence="1">
    <location>
        <begin position="187"/>
        <end position="210"/>
    </location>
</feature>
<accession>A0ABU9VFP6</accession>
<gene>
    <name evidence="3" type="ORF">MKY91_06040</name>
</gene>
<evidence type="ECO:0000313" key="3">
    <source>
        <dbReference type="EMBL" id="MEN0642719.1"/>
    </source>
</evidence>
<keyword evidence="4" id="KW-1185">Reference proteome</keyword>
<organism evidence="3 4">
    <name type="scientific">Alkalicoccobacillus gibsonii</name>
    <dbReference type="NCBI Taxonomy" id="79881"/>
    <lineage>
        <taxon>Bacteria</taxon>
        <taxon>Bacillati</taxon>
        <taxon>Bacillota</taxon>
        <taxon>Bacilli</taxon>
        <taxon>Bacillales</taxon>
        <taxon>Bacillaceae</taxon>
        <taxon>Alkalicoccobacillus</taxon>
    </lineage>
</organism>
<evidence type="ECO:0000259" key="2">
    <source>
        <dbReference type="Pfam" id="PF02517"/>
    </source>
</evidence>
<dbReference type="RefSeq" id="WP_343129799.1">
    <property type="nucleotide sequence ID" value="NZ_JBCITK010000001.1"/>
</dbReference>